<reference evidence="11" key="3">
    <citation type="submission" date="2008-06" db="EMBL/GenBank/DDBJ databases">
        <authorList>
            <consortium name="FlyBase"/>
        </authorList>
    </citation>
    <scope>NUCLEOTIDE SEQUENCE</scope>
    <source>
        <strain evidence="11">TSC#15010-1051.87</strain>
    </source>
</reference>
<dbReference type="Proteomes" id="UP000008792">
    <property type="component" value="Unassembled WGS sequence"/>
</dbReference>
<dbReference type="PANTHER" id="PTHR13723:SF275">
    <property type="entry name" value="STALL, ISOFORM C"/>
    <property type="match status" value="1"/>
</dbReference>
<dbReference type="InParanoid" id="B4LIV2"/>
<evidence type="ECO:0000259" key="10">
    <source>
        <dbReference type="PROSITE" id="PS50215"/>
    </source>
</evidence>
<dbReference type="InterPro" id="IPR057401">
    <property type="entry name" value="Adt-1/2-like_dom"/>
</dbReference>
<dbReference type="InterPro" id="IPR050439">
    <property type="entry name" value="ADAMTS_ADAMTS-like"/>
</dbReference>
<dbReference type="EC" id="3.4.24.-" evidence="11 12"/>
<dbReference type="MEROPS" id="M12.A52"/>
<dbReference type="GO" id="GO:0006508">
    <property type="term" value="P:proteolysis"/>
    <property type="evidence" value="ECO:0007669"/>
    <property type="project" value="UniProtKB-KW"/>
</dbReference>
<sequence>MSAIAANQPESQRHRYRHRYRYRHRLCLIVLAALWLDTLATAVAAAANVNVDVDANAVHIELRRRRSVSLNGIELDENALLQQLAGHERALIFGTAAAPQFKLVQMERRSAQREHQRWRRSAAQAGTVEAELKLEQTPQLFDDNFIFIRRNANSSQFVEHSPQLLQRLERCFYRSPWAALDLCDAQSVRGVFQQNASNFVIQPLPARFGAAAHVLYQARLDKTNNSGSGSGSGSQITPLDSQLQFEPDADEFNEPHQEQQQQQQQQQQQRQQLHRKLQSQLRLRYQPRHHHHHHHHSHHHGTGIAGGSGTPRRRRRHIGGPPRRWPVPHELHIETAIFVDSDLYRHMSKNYPKDTESQLIRFVLAMINGVQLLYHHPTLGRRINFVLKRLEIFRKDPPELRRSSDIDNYLSNFCMWQKSLNPASDADSLHYDHAVILTGLDLYVTGKNGKVTSQVVGLAPVAGMCTPTSSCTINEGKHFESVFVVAHEIGHNLGMRHDSKENSCDPSLHIMSPTLGSGKITWSKCSRTYLEEFLAQPQAECLFDRGQFKAHLDHSAEGMLPGERFDANQQCMLKFGHSSVHASSQSKSEICHDLHCQRERLTWTSHPALEGTECGDSMWCRGGYCVLRPTQETAISSLKQLSGLSKPSYEKHSAASFAESSKMGQLLQEYKSSGNELPGTSTWSDWGEASGCDSGCLYGPSLRLRQGSTGLRIYSRSCLNYRQRCMGRDRKFETCIAKQCYTVPVQTIADFATHVCKQARKSDNELTGEGQQLSGSIEDSCKVFCRTKNNGTKSRRWTFPDGTTCRAKHHASDDIAYCIAGRCEQFSCDNATSNFFKIDNTFCAYRTPSSQRDSTELESKQQPSYQNNVSYKRYADAQSHRNRYENEVAVRSFHGQDNQLTQQQESQPYKRKAPANDYKYNYNVQDPFGKSAPPPASASLIAESELSSDWQVKSGCHSNCMTESKGVQVVRSRQTGEHNIQLCTHKVKPCERLQTPAEYAEQTCARYKLKVRGLSGHGAQISASIDEPDRSCRVGCQDEYIKYRYYLVNGNHGHFPIGTRCSQVGRRYCVHGKCLEFGADNLPLQQSHISLALFRSKREATPRQKRSFLYYDPVNITETITQDFLNSIVSSIIDFERQHLDVAYDHIELSNPIHVSADELSNK</sequence>
<evidence type="ECO:0000313" key="11">
    <source>
        <dbReference type="EMBL" id="EDW61455.1"/>
    </source>
</evidence>
<evidence type="ECO:0000313" key="15">
    <source>
        <dbReference type="Proteomes" id="UP000008792"/>
    </source>
</evidence>
<dbReference type="Pfam" id="PF25379">
    <property type="entry name" value="Adt-1"/>
    <property type="match status" value="1"/>
</dbReference>
<dbReference type="EMBL" id="CH940648">
    <property type="protein sequence ID" value="KRF79995.1"/>
    <property type="molecule type" value="Genomic_DNA"/>
</dbReference>
<dbReference type="AlphaFoldDB" id="B4LIV2"/>
<dbReference type="Gene3D" id="3.40.390.10">
    <property type="entry name" value="Collagenase (Catalytic Domain)"/>
    <property type="match status" value="1"/>
</dbReference>
<dbReference type="OMA" id="YRSPWAA"/>
<dbReference type="CDD" id="cd04273">
    <property type="entry name" value="ZnMc_ADAMTS_like"/>
    <property type="match status" value="1"/>
</dbReference>
<dbReference type="Gene3D" id="3.40.1620.60">
    <property type="match status" value="1"/>
</dbReference>
<dbReference type="PANTHER" id="PTHR13723">
    <property type="entry name" value="ADAMTS A DISINTEGRIN AND METALLOPROTEASE WITH THROMBOSPONDIN MOTIFS PROTEASE"/>
    <property type="match status" value="1"/>
</dbReference>
<evidence type="ECO:0000256" key="4">
    <source>
        <dbReference type="ARBA" id="ARBA00022833"/>
    </source>
</evidence>
<feature type="compositionally biased region" description="Basic residues" evidence="9">
    <location>
        <begin position="285"/>
        <end position="301"/>
    </location>
</feature>
<dbReference type="GO" id="GO:0031012">
    <property type="term" value="C:extracellular matrix"/>
    <property type="evidence" value="ECO:0007669"/>
    <property type="project" value="TreeGrafter"/>
</dbReference>
<gene>
    <name evidence="11" type="primary">Dvir\GJ22051</name>
    <name evidence="11" type="ORF">Dvir_GJ22051</name>
</gene>
<evidence type="ECO:0000313" key="14">
    <source>
        <dbReference type="EMBL" id="KRF79995.1"/>
    </source>
</evidence>
<dbReference type="InterPro" id="IPR001590">
    <property type="entry name" value="Peptidase_M12B"/>
</dbReference>
<feature type="binding site" evidence="8">
    <location>
        <position position="497"/>
    </location>
    <ligand>
        <name>Zn(2+)</name>
        <dbReference type="ChEBI" id="CHEBI:29105"/>
        <note>catalytic</note>
    </ligand>
</feature>
<protein>
    <submittedName>
        <fullName evidence="11">Uncharacterized protein, isoform A</fullName>
    </submittedName>
    <submittedName>
        <fullName evidence="12">Uncharacterized protein, isoform B</fullName>
    </submittedName>
    <submittedName>
        <fullName evidence="13">Uncharacterized protein, isoform C</fullName>
    </submittedName>
    <submittedName>
        <fullName evidence="14">Uncharacterized protein, isoform D</fullName>
        <ecNumber evidence="11 12">3.4.24.-</ecNumber>
    </submittedName>
</protein>
<reference evidence="11" key="2">
    <citation type="journal article" date="2008" name="Bioinformatics">
        <title>Assembly reconciliation.</title>
        <authorList>
            <person name="Zimin A.V."/>
            <person name="Smith D.R."/>
            <person name="Sutton G."/>
            <person name="Yorke J.A."/>
        </authorList>
    </citation>
    <scope>NUCLEOTIDE SEQUENCE</scope>
    <source>
        <strain evidence="11">TSC#15010-1051.87</strain>
    </source>
</reference>
<dbReference type="FunCoup" id="B4LIV2">
    <property type="interactions" value="8"/>
</dbReference>
<keyword evidence="3 11" id="KW-0378">Hydrolase</keyword>
<keyword evidence="2 8" id="KW-0479">Metal-binding</keyword>
<evidence type="ECO:0000256" key="6">
    <source>
        <dbReference type="ARBA" id="ARBA00023157"/>
    </source>
</evidence>
<dbReference type="Pfam" id="PF17771">
    <property type="entry name" value="ADAMTS_CR_2"/>
    <property type="match status" value="1"/>
</dbReference>
<feature type="region of interest" description="Disordered" evidence="9">
    <location>
        <begin position="252"/>
        <end position="326"/>
    </location>
</feature>
<dbReference type="Pfam" id="PF01421">
    <property type="entry name" value="Reprolysin"/>
    <property type="match status" value="1"/>
</dbReference>
<evidence type="ECO:0000256" key="1">
    <source>
        <dbReference type="ARBA" id="ARBA00022670"/>
    </source>
</evidence>
<evidence type="ECO:0000256" key="9">
    <source>
        <dbReference type="SAM" id="MobiDB-lite"/>
    </source>
</evidence>
<organism evidence="11 15">
    <name type="scientific">Drosophila virilis</name>
    <name type="common">Fruit fly</name>
    <dbReference type="NCBI Taxonomy" id="7244"/>
    <lineage>
        <taxon>Eukaryota</taxon>
        <taxon>Metazoa</taxon>
        <taxon>Ecdysozoa</taxon>
        <taxon>Arthropoda</taxon>
        <taxon>Hexapoda</taxon>
        <taxon>Insecta</taxon>
        <taxon>Pterygota</taxon>
        <taxon>Neoptera</taxon>
        <taxon>Endopterygota</taxon>
        <taxon>Diptera</taxon>
        <taxon>Brachycera</taxon>
        <taxon>Muscomorpha</taxon>
        <taxon>Ephydroidea</taxon>
        <taxon>Drosophilidae</taxon>
        <taxon>Drosophila</taxon>
    </lineage>
</organism>
<dbReference type="GO" id="GO:0046872">
    <property type="term" value="F:metal ion binding"/>
    <property type="evidence" value="ECO:0007669"/>
    <property type="project" value="UniProtKB-KW"/>
</dbReference>
<feature type="domain" description="Peptidase M12B" evidence="10">
    <location>
        <begin position="331"/>
        <end position="546"/>
    </location>
</feature>
<dbReference type="HOGENOM" id="CLU_007887_0_0_1"/>
<dbReference type="GO" id="GO:0030198">
    <property type="term" value="P:extracellular matrix organization"/>
    <property type="evidence" value="ECO:0007669"/>
    <property type="project" value="TreeGrafter"/>
</dbReference>
<comment type="caution">
    <text evidence="8">Lacks conserved residue(s) required for the propagation of feature annotation.</text>
</comment>
<feature type="active site" evidence="8">
    <location>
        <position position="488"/>
    </location>
</feature>
<keyword evidence="7" id="KW-0325">Glycoprotein</keyword>
<name>B4LIV2_DROVI</name>
<dbReference type="InterPro" id="IPR024079">
    <property type="entry name" value="MetalloPept_cat_dom_sf"/>
</dbReference>
<evidence type="ECO:0000256" key="8">
    <source>
        <dbReference type="PROSITE-ProRule" id="PRU00276"/>
    </source>
</evidence>
<dbReference type="EMBL" id="CH940648">
    <property type="protein sequence ID" value="KRF79993.1"/>
    <property type="molecule type" value="Genomic_DNA"/>
</dbReference>
<dbReference type="EMBL" id="CH940648">
    <property type="protein sequence ID" value="EDW61455.1"/>
    <property type="molecule type" value="Genomic_DNA"/>
</dbReference>
<keyword evidence="5" id="KW-0482">Metalloprotease</keyword>
<reference evidence="11 15" key="1">
    <citation type="journal article" date="2007" name="Nature">
        <title>Evolution of genes and genomes on the Drosophila phylogeny.</title>
        <authorList>
            <consortium name="Drosophila 12 Genomes Consortium"/>
            <person name="Clark A.G."/>
            <person name="Eisen M.B."/>
            <person name="Smith D.R."/>
            <person name="Bergman C.M."/>
            <person name="Oliver B."/>
            <person name="Markow T.A."/>
            <person name="Kaufman T.C."/>
            <person name="Kellis M."/>
            <person name="Gelbart W."/>
            <person name="Iyer V.N."/>
            <person name="Pollard D.A."/>
            <person name="Sackton T.B."/>
            <person name="Larracuente A.M."/>
            <person name="Singh N.D."/>
            <person name="Abad J.P."/>
            <person name="Abt D.N."/>
            <person name="Adryan B."/>
            <person name="Aguade M."/>
            <person name="Akashi H."/>
            <person name="Anderson W.W."/>
            <person name="Aquadro C.F."/>
            <person name="Ardell D.H."/>
            <person name="Arguello R."/>
            <person name="Artieri C.G."/>
            <person name="Barbash D.A."/>
            <person name="Barker D."/>
            <person name="Barsanti P."/>
            <person name="Batterham P."/>
            <person name="Batzoglou S."/>
            <person name="Begun D."/>
            <person name="Bhutkar A."/>
            <person name="Blanco E."/>
            <person name="Bosak S.A."/>
            <person name="Bradley R.K."/>
            <person name="Brand A.D."/>
            <person name="Brent M.R."/>
            <person name="Brooks A.N."/>
            <person name="Brown R.H."/>
            <person name="Butlin R.K."/>
            <person name="Caggese C."/>
            <person name="Calvi B.R."/>
            <person name="Bernardo de Carvalho A."/>
            <person name="Caspi A."/>
            <person name="Castrezana S."/>
            <person name="Celniker S.E."/>
            <person name="Chang J.L."/>
            <person name="Chapple C."/>
            <person name="Chatterji S."/>
            <person name="Chinwalla A."/>
            <person name="Civetta A."/>
            <person name="Clifton S.W."/>
            <person name="Comeron J.M."/>
            <person name="Costello J.C."/>
            <person name="Coyne J.A."/>
            <person name="Daub J."/>
            <person name="David R.G."/>
            <person name="Delcher A.L."/>
            <person name="Delehaunty K."/>
            <person name="Do C.B."/>
            <person name="Ebling H."/>
            <person name="Edwards K."/>
            <person name="Eickbush T."/>
            <person name="Evans J.D."/>
            <person name="Filipski A."/>
            <person name="Findeiss S."/>
            <person name="Freyhult E."/>
            <person name="Fulton L."/>
            <person name="Fulton R."/>
            <person name="Garcia A.C."/>
            <person name="Gardiner A."/>
            <person name="Garfield D.A."/>
            <person name="Garvin B.E."/>
            <person name="Gibson G."/>
            <person name="Gilbert D."/>
            <person name="Gnerre S."/>
            <person name="Godfrey J."/>
            <person name="Good R."/>
            <person name="Gotea V."/>
            <person name="Gravely B."/>
            <person name="Greenberg A.J."/>
            <person name="Griffiths-Jones S."/>
            <person name="Gross S."/>
            <person name="Guigo R."/>
            <person name="Gustafson E.A."/>
            <person name="Haerty W."/>
            <person name="Hahn M.W."/>
            <person name="Halligan D.L."/>
            <person name="Halpern A.L."/>
            <person name="Halter G.M."/>
            <person name="Han M.V."/>
            <person name="Heger A."/>
            <person name="Hillier L."/>
            <person name="Hinrichs A.S."/>
            <person name="Holmes I."/>
            <person name="Hoskins R.A."/>
            <person name="Hubisz M.J."/>
            <person name="Hultmark D."/>
            <person name="Huntley M.A."/>
            <person name="Jaffe D.B."/>
            <person name="Jagadeeshan S."/>
            <person name="Jeck W.R."/>
            <person name="Johnson J."/>
            <person name="Jones C.D."/>
            <person name="Jordan W.C."/>
            <person name="Karpen G.H."/>
            <person name="Kataoka E."/>
            <person name="Keightley P.D."/>
            <person name="Kheradpour P."/>
            <person name="Kirkness E.F."/>
            <person name="Koerich L.B."/>
            <person name="Kristiansen K."/>
            <person name="Kudrna D."/>
            <person name="Kulathinal R.J."/>
            <person name="Kumar S."/>
            <person name="Kwok R."/>
            <person name="Lander E."/>
            <person name="Langley C.H."/>
            <person name="Lapoint R."/>
            <person name="Lazzaro B.P."/>
            <person name="Lee S.J."/>
            <person name="Levesque L."/>
            <person name="Li R."/>
            <person name="Lin C.F."/>
            <person name="Lin M.F."/>
            <person name="Lindblad-Toh K."/>
            <person name="Llopart A."/>
            <person name="Long M."/>
            <person name="Low L."/>
            <person name="Lozovsky E."/>
            <person name="Lu J."/>
            <person name="Luo M."/>
            <person name="Machado C.A."/>
            <person name="Makalowski W."/>
            <person name="Marzo M."/>
            <person name="Matsuda M."/>
            <person name="Matzkin L."/>
            <person name="McAllister B."/>
            <person name="McBride C.S."/>
            <person name="McKernan B."/>
            <person name="McKernan K."/>
            <person name="Mendez-Lago M."/>
            <person name="Minx P."/>
            <person name="Mollenhauer M.U."/>
            <person name="Montooth K."/>
            <person name="Mount S.M."/>
            <person name="Mu X."/>
            <person name="Myers E."/>
            <person name="Negre B."/>
            <person name="Newfeld S."/>
            <person name="Nielsen R."/>
            <person name="Noor M.A."/>
            <person name="O'Grady P."/>
            <person name="Pachter L."/>
            <person name="Papaceit M."/>
            <person name="Parisi M.J."/>
            <person name="Parisi M."/>
            <person name="Parts L."/>
            <person name="Pedersen J.S."/>
            <person name="Pesole G."/>
            <person name="Phillippy A.M."/>
            <person name="Ponting C.P."/>
            <person name="Pop M."/>
            <person name="Porcelli D."/>
            <person name="Powell J.R."/>
            <person name="Prohaska S."/>
            <person name="Pruitt K."/>
            <person name="Puig M."/>
            <person name="Quesneville H."/>
            <person name="Ram K.R."/>
            <person name="Rand D."/>
            <person name="Rasmussen M.D."/>
            <person name="Reed L.K."/>
            <person name="Reenan R."/>
            <person name="Reily A."/>
            <person name="Remington K.A."/>
            <person name="Rieger T.T."/>
            <person name="Ritchie M.G."/>
            <person name="Robin C."/>
            <person name="Rogers Y.H."/>
            <person name="Rohde C."/>
            <person name="Rozas J."/>
            <person name="Rubenfield M.J."/>
            <person name="Ruiz A."/>
            <person name="Russo S."/>
            <person name="Salzberg S.L."/>
            <person name="Sanchez-Gracia A."/>
            <person name="Saranga D.J."/>
            <person name="Sato H."/>
            <person name="Schaeffer S.W."/>
            <person name="Schatz M.C."/>
            <person name="Schlenke T."/>
            <person name="Schwartz R."/>
            <person name="Segarra C."/>
            <person name="Singh R.S."/>
            <person name="Sirot L."/>
            <person name="Sirota M."/>
            <person name="Sisneros N.B."/>
            <person name="Smith C.D."/>
            <person name="Smith T.F."/>
            <person name="Spieth J."/>
            <person name="Stage D.E."/>
            <person name="Stark A."/>
            <person name="Stephan W."/>
            <person name="Strausberg R.L."/>
            <person name="Strempel S."/>
            <person name="Sturgill D."/>
            <person name="Sutton G."/>
            <person name="Sutton G.G."/>
            <person name="Tao W."/>
            <person name="Teichmann S."/>
            <person name="Tobari Y.N."/>
            <person name="Tomimura Y."/>
            <person name="Tsolas J.M."/>
            <person name="Valente V.L."/>
            <person name="Venter E."/>
            <person name="Venter J.C."/>
            <person name="Vicario S."/>
            <person name="Vieira F.G."/>
            <person name="Vilella A.J."/>
            <person name="Villasante A."/>
            <person name="Walenz B."/>
            <person name="Wang J."/>
            <person name="Wasserman M."/>
            <person name="Watts T."/>
            <person name="Wilson D."/>
            <person name="Wilson R.K."/>
            <person name="Wing R.A."/>
            <person name="Wolfner M.F."/>
            <person name="Wong A."/>
            <person name="Wong G.K."/>
            <person name="Wu C.I."/>
            <person name="Wu G."/>
            <person name="Yamamoto D."/>
            <person name="Yang H.P."/>
            <person name="Yang S.P."/>
            <person name="Yorke J.A."/>
            <person name="Yoshida K."/>
            <person name="Zdobnov E."/>
            <person name="Zhang P."/>
            <person name="Zhang Y."/>
            <person name="Zimin A.V."/>
            <person name="Baldwin J."/>
            <person name="Abdouelleil A."/>
            <person name="Abdulkadir J."/>
            <person name="Abebe A."/>
            <person name="Abera B."/>
            <person name="Abreu J."/>
            <person name="Acer S.C."/>
            <person name="Aftuck L."/>
            <person name="Alexander A."/>
            <person name="An P."/>
            <person name="Anderson E."/>
            <person name="Anderson S."/>
            <person name="Arachi H."/>
            <person name="Azer M."/>
            <person name="Bachantsang P."/>
            <person name="Barry A."/>
            <person name="Bayul T."/>
            <person name="Berlin A."/>
            <person name="Bessette D."/>
            <person name="Bloom T."/>
            <person name="Blye J."/>
            <person name="Boguslavskiy L."/>
            <person name="Bonnet C."/>
            <person name="Boukhgalter B."/>
            <person name="Bourzgui I."/>
            <person name="Brown A."/>
            <person name="Cahill P."/>
            <person name="Channer S."/>
            <person name="Cheshatsang Y."/>
            <person name="Chuda L."/>
            <person name="Citroen M."/>
            <person name="Collymore A."/>
            <person name="Cooke P."/>
            <person name="Costello M."/>
            <person name="D'Aco K."/>
            <person name="Daza R."/>
            <person name="De Haan G."/>
            <person name="DeGray S."/>
            <person name="DeMaso C."/>
            <person name="Dhargay N."/>
            <person name="Dooley K."/>
            <person name="Dooley E."/>
            <person name="Doricent M."/>
            <person name="Dorje P."/>
            <person name="Dorjee K."/>
            <person name="Dupes A."/>
            <person name="Elong R."/>
            <person name="Falk J."/>
            <person name="Farina A."/>
            <person name="Faro S."/>
            <person name="Ferguson D."/>
            <person name="Fisher S."/>
            <person name="Foley C.D."/>
            <person name="Franke A."/>
            <person name="Friedrich D."/>
            <person name="Gadbois L."/>
            <person name="Gearin G."/>
            <person name="Gearin C.R."/>
            <person name="Giannoukos G."/>
            <person name="Goode T."/>
            <person name="Graham J."/>
            <person name="Grandbois E."/>
            <person name="Grewal S."/>
            <person name="Gyaltsen K."/>
            <person name="Hafez N."/>
            <person name="Hagos B."/>
            <person name="Hall J."/>
            <person name="Henson C."/>
            <person name="Hollinger A."/>
            <person name="Honan T."/>
            <person name="Huard M.D."/>
            <person name="Hughes L."/>
            <person name="Hurhula B."/>
            <person name="Husby M.E."/>
            <person name="Kamat A."/>
            <person name="Kanga B."/>
            <person name="Kashin S."/>
            <person name="Khazanovich D."/>
            <person name="Kisner P."/>
            <person name="Lance K."/>
            <person name="Lara M."/>
            <person name="Lee W."/>
            <person name="Lennon N."/>
            <person name="Letendre F."/>
            <person name="LeVine R."/>
            <person name="Lipovsky A."/>
            <person name="Liu X."/>
            <person name="Liu J."/>
            <person name="Liu S."/>
            <person name="Lokyitsang T."/>
            <person name="Lokyitsang Y."/>
            <person name="Lubonja R."/>
            <person name="Lui A."/>
            <person name="MacDonald P."/>
            <person name="Magnisalis V."/>
            <person name="Maru K."/>
            <person name="Matthews C."/>
            <person name="McCusker W."/>
            <person name="McDonough S."/>
            <person name="Mehta T."/>
            <person name="Meldrim J."/>
            <person name="Meneus L."/>
            <person name="Mihai O."/>
            <person name="Mihalev A."/>
            <person name="Mihova T."/>
            <person name="Mittelman R."/>
            <person name="Mlenga V."/>
            <person name="Montmayeur A."/>
            <person name="Mulrain L."/>
            <person name="Navidi A."/>
            <person name="Naylor J."/>
            <person name="Negash T."/>
            <person name="Nguyen T."/>
            <person name="Nguyen N."/>
            <person name="Nicol R."/>
            <person name="Norbu C."/>
            <person name="Norbu N."/>
            <person name="Novod N."/>
            <person name="O'Neill B."/>
            <person name="Osman S."/>
            <person name="Markiewicz E."/>
            <person name="Oyono O.L."/>
            <person name="Patti C."/>
            <person name="Phunkhang P."/>
            <person name="Pierre F."/>
            <person name="Priest M."/>
            <person name="Raghuraman S."/>
            <person name="Rege F."/>
            <person name="Reyes R."/>
            <person name="Rise C."/>
            <person name="Rogov P."/>
            <person name="Ross K."/>
            <person name="Ryan E."/>
            <person name="Settipalli S."/>
            <person name="Shea T."/>
            <person name="Sherpa N."/>
            <person name="Shi L."/>
            <person name="Shih D."/>
            <person name="Sparrow T."/>
            <person name="Spaulding J."/>
            <person name="Stalker J."/>
            <person name="Stange-Thomann N."/>
            <person name="Stavropoulos S."/>
            <person name="Stone C."/>
            <person name="Strader C."/>
            <person name="Tesfaye S."/>
            <person name="Thomson T."/>
            <person name="Thoulutsang Y."/>
            <person name="Thoulutsang D."/>
            <person name="Topham K."/>
            <person name="Topping I."/>
            <person name="Tsamla T."/>
            <person name="Vassiliev H."/>
            <person name="Vo A."/>
            <person name="Wangchuk T."/>
            <person name="Wangdi T."/>
            <person name="Weiand M."/>
            <person name="Wilkinson J."/>
            <person name="Wilson A."/>
            <person name="Yadav S."/>
            <person name="Young G."/>
            <person name="Yu Q."/>
            <person name="Zembek L."/>
            <person name="Zhong D."/>
            <person name="Zimmer A."/>
            <person name="Zwirko Z."/>
            <person name="Jaffe D.B."/>
            <person name="Alvarez P."/>
            <person name="Brockman W."/>
            <person name="Butler J."/>
            <person name="Chin C."/>
            <person name="Gnerre S."/>
            <person name="Grabherr M."/>
            <person name="Kleber M."/>
            <person name="Mauceli E."/>
            <person name="MacCallum I."/>
        </authorList>
    </citation>
    <scope>NUCLEOTIDE SEQUENCE [LARGE SCALE GENOMIC DNA]</scope>
    <source>
        <strain evidence="11">TSC#15010-1051.87</strain>
        <strain evidence="15">Tucson 15010-1051.87</strain>
    </source>
</reference>
<dbReference type="SUPFAM" id="SSF55486">
    <property type="entry name" value="Metalloproteases ('zincins'), catalytic domain"/>
    <property type="match status" value="1"/>
</dbReference>
<keyword evidence="4 8" id="KW-0862">Zinc</keyword>
<evidence type="ECO:0000256" key="3">
    <source>
        <dbReference type="ARBA" id="ARBA00022801"/>
    </source>
</evidence>
<dbReference type="PROSITE" id="PS50215">
    <property type="entry name" value="ADAM_MEPRO"/>
    <property type="match status" value="1"/>
</dbReference>
<dbReference type="InterPro" id="IPR041645">
    <property type="entry name" value="ADAMTS_CR_2"/>
</dbReference>
<evidence type="ECO:0000256" key="2">
    <source>
        <dbReference type="ARBA" id="ARBA00022723"/>
    </source>
</evidence>
<feature type="binding site" evidence="8">
    <location>
        <position position="491"/>
    </location>
    <ligand>
        <name>Zn(2+)</name>
        <dbReference type="ChEBI" id="CHEBI:29105"/>
        <note>catalytic</note>
    </ligand>
</feature>
<evidence type="ECO:0000313" key="13">
    <source>
        <dbReference type="EMBL" id="KRF79994.1"/>
    </source>
</evidence>
<evidence type="ECO:0000256" key="7">
    <source>
        <dbReference type="ARBA" id="ARBA00023180"/>
    </source>
</evidence>
<keyword evidence="15" id="KW-1185">Reference proteome</keyword>
<dbReference type="InterPro" id="IPR000884">
    <property type="entry name" value="TSP1_rpt"/>
</dbReference>
<feature type="compositionally biased region" description="Low complexity" evidence="9">
    <location>
        <begin position="258"/>
        <end position="271"/>
    </location>
</feature>
<keyword evidence="1" id="KW-0645">Protease</keyword>
<dbReference type="eggNOG" id="KOG3538">
    <property type="taxonomic scope" value="Eukaryota"/>
</dbReference>
<accession>B4LIV2</accession>
<dbReference type="STRING" id="7244.B4LIV2"/>
<proteinExistence type="predicted"/>
<dbReference type="PROSITE" id="PS50092">
    <property type="entry name" value="TSP1"/>
    <property type="match status" value="1"/>
</dbReference>
<dbReference type="OrthoDB" id="9942326at2759"/>
<feature type="binding site" evidence="8">
    <location>
        <position position="487"/>
    </location>
    <ligand>
        <name>Zn(2+)</name>
        <dbReference type="ChEBI" id="CHEBI:29105"/>
        <note>catalytic</note>
    </ligand>
</feature>
<keyword evidence="6" id="KW-1015">Disulfide bond</keyword>
<dbReference type="KEGG" id="dvi:6625602"/>
<evidence type="ECO:0000256" key="5">
    <source>
        <dbReference type="ARBA" id="ARBA00023049"/>
    </source>
</evidence>
<evidence type="ECO:0000313" key="12">
    <source>
        <dbReference type="EMBL" id="KRF79993.1"/>
    </source>
</evidence>
<dbReference type="GO" id="GO:0004222">
    <property type="term" value="F:metalloendopeptidase activity"/>
    <property type="evidence" value="ECO:0007669"/>
    <property type="project" value="InterPro"/>
</dbReference>
<dbReference type="EMBL" id="CH940648">
    <property type="protein sequence ID" value="KRF79994.1"/>
    <property type="molecule type" value="Genomic_DNA"/>
</dbReference>